<keyword evidence="3" id="KW-1185">Reference proteome</keyword>
<name>A0A6H5HPF0_9HEMI</name>
<dbReference type="OrthoDB" id="428974at2759"/>
<evidence type="ECO:0000259" key="1">
    <source>
        <dbReference type="Pfam" id="PF10545"/>
    </source>
</evidence>
<dbReference type="InterPro" id="IPR006578">
    <property type="entry name" value="MADF-dom"/>
</dbReference>
<evidence type="ECO:0000313" key="2">
    <source>
        <dbReference type="EMBL" id="CAB0019378.1"/>
    </source>
</evidence>
<dbReference type="AlphaFoldDB" id="A0A6H5HPF0"/>
<organism evidence="2 3">
    <name type="scientific">Nesidiocoris tenuis</name>
    <dbReference type="NCBI Taxonomy" id="355587"/>
    <lineage>
        <taxon>Eukaryota</taxon>
        <taxon>Metazoa</taxon>
        <taxon>Ecdysozoa</taxon>
        <taxon>Arthropoda</taxon>
        <taxon>Hexapoda</taxon>
        <taxon>Insecta</taxon>
        <taxon>Pterygota</taxon>
        <taxon>Neoptera</taxon>
        <taxon>Paraneoptera</taxon>
        <taxon>Hemiptera</taxon>
        <taxon>Heteroptera</taxon>
        <taxon>Panheteroptera</taxon>
        <taxon>Cimicomorpha</taxon>
        <taxon>Miridae</taxon>
        <taxon>Dicyphina</taxon>
        <taxon>Nesidiocoris</taxon>
    </lineage>
</organism>
<dbReference type="SUPFAM" id="SSF52799">
    <property type="entry name" value="(Phosphotyrosine protein) phosphatases II"/>
    <property type="match status" value="1"/>
</dbReference>
<accession>A0A6H5HPF0</accession>
<reference evidence="2 3" key="1">
    <citation type="submission" date="2020-02" db="EMBL/GenBank/DDBJ databases">
        <authorList>
            <person name="Ferguson B K."/>
        </authorList>
    </citation>
    <scope>NUCLEOTIDE SEQUENCE [LARGE SCALE GENOMIC DNA]</scope>
</reference>
<protein>
    <recommendedName>
        <fullName evidence="1">MADF domain-containing protein</fullName>
    </recommendedName>
</protein>
<dbReference type="Proteomes" id="UP000479000">
    <property type="component" value="Unassembled WGS sequence"/>
</dbReference>
<proteinExistence type="predicted"/>
<feature type="non-terminal residue" evidence="2">
    <location>
        <position position="319"/>
    </location>
</feature>
<gene>
    <name evidence="2" type="ORF">NTEN_LOCUS23090</name>
</gene>
<dbReference type="Gene3D" id="3.90.190.10">
    <property type="entry name" value="Protein tyrosine phosphatase superfamily"/>
    <property type="match status" value="1"/>
</dbReference>
<dbReference type="EMBL" id="CADCXU010033941">
    <property type="protein sequence ID" value="CAB0019378.1"/>
    <property type="molecule type" value="Genomic_DNA"/>
</dbReference>
<evidence type="ECO:0000313" key="3">
    <source>
        <dbReference type="Proteomes" id="UP000479000"/>
    </source>
</evidence>
<dbReference type="Pfam" id="PF10545">
    <property type="entry name" value="MADF_DNA_bdg"/>
    <property type="match status" value="1"/>
</dbReference>
<feature type="domain" description="MADF" evidence="1">
    <location>
        <begin position="21"/>
        <end position="63"/>
    </location>
</feature>
<dbReference type="InterPro" id="IPR029021">
    <property type="entry name" value="Prot-tyrosine_phosphatase-like"/>
</dbReference>
<sequence length="319" mass="35883">MLSTSNERKHPVVSFANLIKISEFRKRRVIWDVGSKAYRNANDVRNEWLEVAAESGSTEEFCRNGGGAFKTDLCAPKPSPPRCERGRVQPFILQSRTHSKNHVTDGKIYNFEKTGHSSVGFCPYAILATVMDPHCFTILTSSNSNWPKILNGFTDGRSNGYTCFGLRCHQCVSENDVIEDTTFSSTFTSYGLGHFIWQTSAVIFRRGWGANSVAVMPALPAPLTNLNSNLDPKERWTIDDLVKRYPNIGLVIDLTLTTRYYNYEHLLTRGVDYCKIACPGHVLPSEHLVSSVARCLSPIRADHPSIRTRRPPSLERELI</sequence>